<dbReference type="FunFam" id="1.10.10.10:FF:000141">
    <property type="entry name" value="vacuolar protein-sorting-associated protein 25"/>
    <property type="match status" value="1"/>
</dbReference>
<keyword evidence="9" id="KW-1185">Reference proteome</keyword>
<gene>
    <name evidence="8" type="ORF">LPJ64_003846</name>
</gene>
<dbReference type="InterPro" id="IPR036390">
    <property type="entry name" value="WH_DNA-bd_sf"/>
</dbReference>
<dbReference type="AlphaFoldDB" id="A0A9W8CJM6"/>
<protein>
    <recommendedName>
        <fullName evidence="3">Vacuolar protein-sorting-associated protein 25</fullName>
    </recommendedName>
    <alternativeName>
        <fullName evidence="7">ESCRT-II complex subunit VPS25</fullName>
    </alternativeName>
</protein>
<comment type="subcellular location">
    <subcellularLocation>
        <location evidence="1">Cytoplasm</location>
    </subcellularLocation>
</comment>
<evidence type="ECO:0000313" key="8">
    <source>
        <dbReference type="EMBL" id="KAJ1644480.1"/>
    </source>
</evidence>
<dbReference type="EMBL" id="JANBOH010000162">
    <property type="protein sequence ID" value="KAJ1644480.1"/>
    <property type="molecule type" value="Genomic_DNA"/>
</dbReference>
<evidence type="ECO:0000256" key="7">
    <source>
        <dbReference type="ARBA" id="ARBA00030094"/>
    </source>
</evidence>
<organism evidence="8 9">
    <name type="scientific">Coemansia asiatica</name>
    <dbReference type="NCBI Taxonomy" id="1052880"/>
    <lineage>
        <taxon>Eukaryota</taxon>
        <taxon>Fungi</taxon>
        <taxon>Fungi incertae sedis</taxon>
        <taxon>Zoopagomycota</taxon>
        <taxon>Kickxellomycotina</taxon>
        <taxon>Kickxellomycetes</taxon>
        <taxon>Kickxellales</taxon>
        <taxon>Kickxellaceae</taxon>
        <taxon>Coemansia</taxon>
    </lineage>
</organism>
<reference evidence="8" key="1">
    <citation type="submission" date="2022-07" db="EMBL/GenBank/DDBJ databases">
        <title>Phylogenomic reconstructions and comparative analyses of Kickxellomycotina fungi.</title>
        <authorList>
            <person name="Reynolds N.K."/>
            <person name="Stajich J.E."/>
            <person name="Barry K."/>
            <person name="Grigoriev I.V."/>
            <person name="Crous P."/>
            <person name="Smith M.E."/>
        </authorList>
    </citation>
    <scope>NUCLEOTIDE SEQUENCE</scope>
    <source>
        <strain evidence="8">NBRC 105413</strain>
    </source>
</reference>
<dbReference type="GO" id="GO:0016236">
    <property type="term" value="P:macroautophagy"/>
    <property type="evidence" value="ECO:0007669"/>
    <property type="project" value="UniProtKB-ARBA"/>
</dbReference>
<dbReference type="InterPro" id="IPR008570">
    <property type="entry name" value="ESCRT-II_cplx_Vps25-sub"/>
</dbReference>
<dbReference type="PANTHER" id="PTHR13149">
    <property type="entry name" value="VACUOLAR PROTEIN SORTING-ASSOCIATED PROTEIN VPS25"/>
    <property type="match status" value="1"/>
</dbReference>
<dbReference type="FunFam" id="1.10.10.570:FF:000003">
    <property type="entry name" value="Vacuolar protein-sorting-associated protein 25"/>
    <property type="match status" value="1"/>
</dbReference>
<evidence type="ECO:0000256" key="3">
    <source>
        <dbReference type="ARBA" id="ARBA00017934"/>
    </source>
</evidence>
<evidence type="ECO:0000256" key="4">
    <source>
        <dbReference type="ARBA" id="ARBA00022448"/>
    </source>
</evidence>
<evidence type="ECO:0000256" key="1">
    <source>
        <dbReference type="ARBA" id="ARBA00004496"/>
    </source>
</evidence>
<dbReference type="SUPFAM" id="SSF46785">
    <property type="entry name" value="Winged helix' DNA-binding domain"/>
    <property type="match status" value="2"/>
</dbReference>
<dbReference type="InterPro" id="IPR014041">
    <property type="entry name" value="ESCRT-II_cplx_Vps25-sub_N"/>
</dbReference>
<dbReference type="Proteomes" id="UP001145021">
    <property type="component" value="Unassembled WGS sequence"/>
</dbReference>
<evidence type="ECO:0000313" key="9">
    <source>
        <dbReference type="Proteomes" id="UP001145021"/>
    </source>
</evidence>
<accession>A0A9W8CJM6</accession>
<dbReference type="GO" id="GO:0043328">
    <property type="term" value="P:protein transport to vacuole involved in ubiquitin-dependent protein catabolic process via the multivesicular body sorting pathway"/>
    <property type="evidence" value="ECO:0007669"/>
    <property type="project" value="TreeGrafter"/>
</dbReference>
<keyword evidence="4" id="KW-0813">Transport</keyword>
<dbReference type="GO" id="GO:0042803">
    <property type="term" value="F:protein homodimerization activity"/>
    <property type="evidence" value="ECO:0007669"/>
    <property type="project" value="TreeGrafter"/>
</dbReference>
<evidence type="ECO:0000256" key="6">
    <source>
        <dbReference type="ARBA" id="ARBA00022927"/>
    </source>
</evidence>
<dbReference type="Pfam" id="PF05871">
    <property type="entry name" value="ESCRT-II"/>
    <property type="match status" value="1"/>
</dbReference>
<comment type="similarity">
    <text evidence="2">Belongs to the VPS25 family.</text>
</comment>
<evidence type="ECO:0000256" key="2">
    <source>
        <dbReference type="ARBA" id="ARBA00009674"/>
    </source>
</evidence>
<sequence>MANTFATSAAEGTSSAFQFPEIYSFPPFFSRQPNEATWREQRRQWCELILAYYKHNRLYSMSLAEAATEPPFTNRQIHRSLRVDVLRELVDELVKQGNAVWTGAKNTKDSCLIFWRKPDVWASMIHQWASERGMFNTVLTLFELTNGDDTVGQEFHNLDPTTLRRALDVLQSQGKAQLFVGTSDEDMGVKFFT</sequence>
<dbReference type="GO" id="GO:0000814">
    <property type="term" value="C:ESCRT II complex"/>
    <property type="evidence" value="ECO:0007669"/>
    <property type="project" value="InterPro"/>
</dbReference>
<dbReference type="Gene3D" id="1.10.10.10">
    <property type="entry name" value="Winged helix-like DNA-binding domain superfamily/Winged helix DNA-binding domain"/>
    <property type="match status" value="1"/>
</dbReference>
<dbReference type="Gene3D" id="1.10.10.570">
    <property type="entry name" value="Winged helix' DNA-binding domain. Chain C. Domain 1"/>
    <property type="match status" value="1"/>
</dbReference>
<dbReference type="GO" id="GO:0005198">
    <property type="term" value="F:structural molecule activity"/>
    <property type="evidence" value="ECO:0007669"/>
    <property type="project" value="TreeGrafter"/>
</dbReference>
<evidence type="ECO:0000256" key="5">
    <source>
        <dbReference type="ARBA" id="ARBA00022490"/>
    </source>
</evidence>
<dbReference type="InterPro" id="IPR036388">
    <property type="entry name" value="WH-like_DNA-bd_sf"/>
</dbReference>
<keyword evidence="6" id="KW-0653">Protein transport</keyword>
<comment type="caution">
    <text evidence="8">The sequence shown here is derived from an EMBL/GenBank/DDBJ whole genome shotgun (WGS) entry which is preliminary data.</text>
</comment>
<keyword evidence="5" id="KW-0963">Cytoplasm</keyword>
<proteinExistence type="inferred from homology"/>
<name>A0A9W8CJM6_9FUNG</name>
<dbReference type="PANTHER" id="PTHR13149:SF0">
    <property type="entry name" value="VACUOLAR PROTEIN-SORTING-ASSOCIATED PROTEIN 25"/>
    <property type="match status" value="1"/>
</dbReference>